<keyword evidence="2" id="KW-0288">FMN</keyword>
<reference evidence="4" key="1">
    <citation type="submission" date="2019-03" db="EMBL/GenBank/DDBJ databases">
        <authorList>
            <person name="Hao L."/>
        </authorList>
    </citation>
    <scope>NUCLEOTIDE SEQUENCE</scope>
</reference>
<dbReference type="GO" id="GO:0018580">
    <property type="term" value="F:nitronate monooxygenase activity"/>
    <property type="evidence" value="ECO:0007669"/>
    <property type="project" value="UniProtKB-EC"/>
</dbReference>
<dbReference type="EC" id="1.13.12.16" evidence="4"/>
<dbReference type="EMBL" id="CAADRN010000363">
    <property type="protein sequence ID" value="VFU18950.1"/>
    <property type="molecule type" value="Genomic_DNA"/>
</dbReference>
<dbReference type="SUPFAM" id="SSF51412">
    <property type="entry name" value="Inosine monophosphate dehydrogenase (IMPDH)"/>
    <property type="match status" value="1"/>
</dbReference>
<dbReference type="PANTHER" id="PTHR32332:SF18">
    <property type="entry name" value="2-NITROPROPANE DIOXYGENASE"/>
    <property type="match status" value="1"/>
</dbReference>
<protein>
    <submittedName>
        <fullName evidence="4">Nitronate monooxygenase</fullName>
        <ecNumber evidence="4">1.13.12.16</ecNumber>
    </submittedName>
</protein>
<keyword evidence="4" id="KW-0503">Monooxygenase</keyword>
<organism evidence="4">
    <name type="scientific">anaerobic digester metagenome</name>
    <dbReference type="NCBI Taxonomy" id="1263854"/>
    <lineage>
        <taxon>unclassified sequences</taxon>
        <taxon>metagenomes</taxon>
        <taxon>ecological metagenomes</taxon>
    </lineage>
</organism>
<dbReference type="PANTHER" id="PTHR32332">
    <property type="entry name" value="2-NITROPROPANE DIOXYGENASE"/>
    <property type="match status" value="1"/>
</dbReference>
<evidence type="ECO:0000313" key="4">
    <source>
        <dbReference type="EMBL" id="VFU18950.1"/>
    </source>
</evidence>
<sequence length="318" mass="33942">MFMKFPQLKIGNLVPRYPIIQGGMAIRVSTAPLAAAVANAGGIGVIGATGMTVDELKNEIKTARRLTRGIIGINIMFAVRQFASLVQSAIEEKIDLIFTGAGFSRDIFKWGREAGVPIVSIVSSSKLAGIAEKLGASAVVAEGFEAGGHLGTNRSIEEILPEITSKVKIPVIAAGGVVDGSGIAKMIRMGASGVQMATRFVLSVECAVSDAFKQMYLKACPDDVIIIKSPVGMPGRALRNIFSDKISGGCVPQPEVCDGCLKECSREYCIIQALENSRMGRVDDGVVFCGKNVYKIKEILPVQKIFENLVKEFDDEPD</sequence>
<dbReference type="CDD" id="cd04730">
    <property type="entry name" value="NPD_like"/>
    <property type="match status" value="1"/>
</dbReference>
<dbReference type="AlphaFoldDB" id="A0A485M8I7"/>
<evidence type="ECO:0000256" key="2">
    <source>
        <dbReference type="ARBA" id="ARBA00022643"/>
    </source>
</evidence>
<accession>A0A485M8I7</accession>
<dbReference type="Pfam" id="PF03060">
    <property type="entry name" value="NMO"/>
    <property type="match status" value="2"/>
</dbReference>
<name>A0A485M8I7_9ZZZZ</name>
<dbReference type="InterPro" id="IPR004136">
    <property type="entry name" value="NMO"/>
</dbReference>
<evidence type="ECO:0000256" key="1">
    <source>
        <dbReference type="ARBA" id="ARBA00022630"/>
    </source>
</evidence>
<evidence type="ECO:0000256" key="3">
    <source>
        <dbReference type="ARBA" id="ARBA00023002"/>
    </source>
</evidence>
<proteinExistence type="predicted"/>
<keyword evidence="3 4" id="KW-0560">Oxidoreductase</keyword>
<keyword evidence="1" id="KW-0285">Flavoprotein</keyword>
<dbReference type="Gene3D" id="3.20.20.70">
    <property type="entry name" value="Aldolase class I"/>
    <property type="match status" value="1"/>
</dbReference>
<gene>
    <name evidence="4" type="ORF">SCFA_610001</name>
</gene>
<dbReference type="InterPro" id="IPR013785">
    <property type="entry name" value="Aldolase_TIM"/>
</dbReference>